<dbReference type="Gene3D" id="3.90.176.10">
    <property type="entry name" value="Toxin ADP-ribosyltransferase, Chain A, domain 1"/>
    <property type="match status" value="1"/>
</dbReference>
<evidence type="ECO:0000256" key="1">
    <source>
        <dbReference type="ARBA" id="ARBA00009558"/>
    </source>
</evidence>
<evidence type="ECO:0000313" key="9">
    <source>
        <dbReference type="Proteomes" id="UP001162483"/>
    </source>
</evidence>
<keyword evidence="7" id="KW-0520">NAD</keyword>
<gene>
    <name evidence="8" type="ORF">SPARVUS_LOCUS10064444</name>
</gene>
<dbReference type="EMBL" id="CATNWA010015567">
    <property type="protein sequence ID" value="CAI9584655.1"/>
    <property type="molecule type" value="Genomic_DNA"/>
</dbReference>
<keyword evidence="2 7" id="KW-0328">Glycosyltransferase</keyword>
<evidence type="ECO:0000256" key="5">
    <source>
        <dbReference type="ARBA" id="ARBA00022857"/>
    </source>
</evidence>
<comment type="catalytic activity">
    <reaction evidence="6 7">
        <text>L-arginyl-[protein] + NAD(+) = N(omega)-(ADP-D-ribosyl)-L-arginyl-[protein] + nicotinamide + H(+)</text>
        <dbReference type="Rhea" id="RHEA:19149"/>
        <dbReference type="Rhea" id="RHEA-COMP:10532"/>
        <dbReference type="Rhea" id="RHEA-COMP:15087"/>
        <dbReference type="ChEBI" id="CHEBI:15378"/>
        <dbReference type="ChEBI" id="CHEBI:17154"/>
        <dbReference type="ChEBI" id="CHEBI:29965"/>
        <dbReference type="ChEBI" id="CHEBI:57540"/>
        <dbReference type="ChEBI" id="CHEBI:142554"/>
        <dbReference type="EC" id="2.4.2.31"/>
    </reaction>
</comment>
<keyword evidence="5 7" id="KW-0521">NADP</keyword>
<sequence length="222" mass="25734">MNDNAFDDQYEGCTEEMESKIINSLLAEEKRADSVFNRTWDEAKKKWDTEKPSVPDGFRDEYGIAIMAYSNKSSDLYSSFNRAVRDYSSRDTFHYHSLHFFITRAVVLLRSTCSHSVYRGIKNIRFKNETNVGKVRFGQFASSSTNHTVAKNFGDDTFFNITSCFGADIKKYSYYPKQEEVLIPVDEVFEVTKVIEQDGKGRFVLKTTNRCHYYNCDYLCNG</sequence>
<proteinExistence type="inferred from homology"/>
<accession>A0ABN9EKY1</accession>
<evidence type="ECO:0000256" key="7">
    <source>
        <dbReference type="RuleBase" id="RU361228"/>
    </source>
</evidence>
<comment type="similarity">
    <text evidence="1 7">Belongs to the Arg-specific ADP-ribosyltransferase family.</text>
</comment>
<keyword evidence="9" id="KW-1185">Reference proteome</keyword>
<dbReference type="InterPro" id="IPR050999">
    <property type="entry name" value="ADP-ribosyltransferase_ARG"/>
</dbReference>
<dbReference type="PRINTS" id="PR00970">
    <property type="entry name" value="RIBTRNSFRASE"/>
</dbReference>
<name>A0ABN9EKY1_9NEOB</name>
<dbReference type="PROSITE" id="PS51996">
    <property type="entry name" value="TR_MART"/>
    <property type="match status" value="1"/>
</dbReference>
<evidence type="ECO:0000256" key="6">
    <source>
        <dbReference type="ARBA" id="ARBA00047597"/>
    </source>
</evidence>
<reference evidence="8" key="1">
    <citation type="submission" date="2023-05" db="EMBL/GenBank/DDBJ databases">
        <authorList>
            <person name="Stuckert A."/>
        </authorList>
    </citation>
    <scope>NUCLEOTIDE SEQUENCE</scope>
</reference>
<evidence type="ECO:0000313" key="8">
    <source>
        <dbReference type="EMBL" id="CAI9584655.1"/>
    </source>
</evidence>
<dbReference type="InterPro" id="IPR000768">
    <property type="entry name" value="ART"/>
</dbReference>
<dbReference type="PANTHER" id="PTHR10339">
    <property type="entry name" value="ADP-RIBOSYLTRANSFERASE"/>
    <property type="match status" value="1"/>
</dbReference>
<evidence type="ECO:0000256" key="4">
    <source>
        <dbReference type="ARBA" id="ARBA00022695"/>
    </source>
</evidence>
<dbReference type="Proteomes" id="UP001162483">
    <property type="component" value="Unassembled WGS sequence"/>
</dbReference>
<comment type="caution">
    <text evidence="8">The sequence shown here is derived from an EMBL/GenBank/DDBJ whole genome shotgun (WGS) entry which is preliminary data.</text>
</comment>
<dbReference type="EC" id="2.4.2.31" evidence="7"/>
<dbReference type="SUPFAM" id="SSF56399">
    <property type="entry name" value="ADP-ribosylation"/>
    <property type="match status" value="1"/>
</dbReference>
<evidence type="ECO:0000256" key="2">
    <source>
        <dbReference type="ARBA" id="ARBA00022676"/>
    </source>
</evidence>
<keyword evidence="3 7" id="KW-0808">Transferase</keyword>
<dbReference type="PANTHER" id="PTHR10339:SF26">
    <property type="entry name" value="NAD(P)(+)--ARGININE ADP-RIBOSYLTRANSFERASE"/>
    <property type="match status" value="1"/>
</dbReference>
<organism evidence="8 9">
    <name type="scientific">Staurois parvus</name>
    <dbReference type="NCBI Taxonomy" id="386267"/>
    <lineage>
        <taxon>Eukaryota</taxon>
        <taxon>Metazoa</taxon>
        <taxon>Chordata</taxon>
        <taxon>Craniata</taxon>
        <taxon>Vertebrata</taxon>
        <taxon>Euteleostomi</taxon>
        <taxon>Amphibia</taxon>
        <taxon>Batrachia</taxon>
        <taxon>Anura</taxon>
        <taxon>Neobatrachia</taxon>
        <taxon>Ranoidea</taxon>
        <taxon>Ranidae</taxon>
        <taxon>Staurois</taxon>
    </lineage>
</organism>
<keyword evidence="4" id="KW-0548">Nucleotidyltransferase</keyword>
<dbReference type="Pfam" id="PF01129">
    <property type="entry name" value="ART"/>
    <property type="match status" value="1"/>
</dbReference>
<protein>
    <recommendedName>
        <fullName evidence="7">NAD(P)(+)--arginine ADP-ribosyltransferase</fullName>
        <ecNumber evidence="7">2.4.2.31</ecNumber>
    </recommendedName>
    <alternativeName>
        <fullName evidence="7">Mono(ADP-ribosyl)transferase</fullName>
    </alternativeName>
</protein>
<evidence type="ECO:0000256" key="3">
    <source>
        <dbReference type="ARBA" id="ARBA00022679"/>
    </source>
</evidence>